<dbReference type="GO" id="GO:0051864">
    <property type="term" value="F:histone H3K36 demethylase activity"/>
    <property type="evidence" value="ECO:0007669"/>
    <property type="project" value="TreeGrafter"/>
</dbReference>
<sequence length="844" mass="93945">MRAEIDSLPCSEIQYQTISTMTTSGSDKLVIDRQGTTGQASRKRPLSKQSRPVIKEQYGGRCASYTPSLEILQRTSFSDYIRSVVLGVPLSLGNEISDAVNKKIDDTDHLKPMSIETPSAAPTVPIEKALSQTDRSIPVASISADLFALGRMGKREPDTIIHEVAKENDLKTNDERAKRPKRNRRLPSRFVQEESEDEKKREKTAAVKDCPHKHKKSDQKENAPNNINSKPSPVEDAPKNVDPAHPYPMLTPHPYLLSDGVAKITLPRGFWTTPEHPATPGDGGKYNSDVIDMTGRGPSWQSGAPLGDIIIPTPIRQCPSGIGGHYDYTMLECPKMTVAEYKEQADAYRERHMGCRTGIKLGRWGCGGSAGRNGRPRGGPEECGAAAAAATDAGDDATIVEEDDSDATMDILVRDLFRRIGPNMEPPIYGADVDGTLFAGNPASGWNVDTLDSCLQLLRADSTNGDDEDLVALPGVTSAYLYFGMWGSIFAAHTEDMNLLSINYLHAGAPKYWYAISPTDADRFETLASSLFPAARQKCKEFLRHKRYLISPSRLQKAGIRYTTQVQRPGDAIITFPGSYHFGFNTGFNVAESTNFAVEEWMPLGNIAGVCQCHPHSVRIDMDRFKVLLARYYKDVFEQGRRLSYAQWATDLVKKRRSEALRSIRNESDIYGPTGEGDQTDDKKSFHLRVIENCLKVTKDRKRPHKRSSPVKPLPMWKWAHGRKGKACEYVSSTRILCKLDCQGGQPGEEGIFGSVHRPQAWFVGTVVEVKEDYCRVHFQGMQKKADIWVHSHSEGILLEVKDENISVTDRDKTSPMDKVPIRGDRIAKGINKKKLKLRKLKLK</sequence>
<accession>A0A7S1BQH8</accession>
<feature type="compositionally biased region" description="Basic and acidic residues" evidence="1">
    <location>
        <begin position="197"/>
        <end position="210"/>
    </location>
</feature>
<feature type="compositionally biased region" description="Polar residues" evidence="1">
    <location>
        <begin position="222"/>
        <end position="231"/>
    </location>
</feature>
<proteinExistence type="predicted"/>
<evidence type="ECO:0000259" key="2">
    <source>
        <dbReference type="PROSITE" id="PS51184"/>
    </source>
</evidence>
<dbReference type="Gene3D" id="2.30.30.140">
    <property type="match status" value="1"/>
</dbReference>
<dbReference type="SMART" id="SM00558">
    <property type="entry name" value="JmjC"/>
    <property type="match status" value="1"/>
</dbReference>
<dbReference type="PANTHER" id="PTHR10694">
    <property type="entry name" value="LYSINE-SPECIFIC DEMETHYLASE"/>
    <property type="match status" value="1"/>
</dbReference>
<feature type="compositionally biased region" description="Basic and acidic residues" evidence="1">
    <location>
        <begin position="160"/>
        <end position="177"/>
    </location>
</feature>
<feature type="region of interest" description="Disordered" evidence="1">
    <location>
        <begin position="160"/>
        <end position="246"/>
    </location>
</feature>
<evidence type="ECO:0000313" key="3">
    <source>
        <dbReference type="EMBL" id="CAD8894791.1"/>
    </source>
</evidence>
<dbReference type="SUPFAM" id="SSF51197">
    <property type="entry name" value="Clavaminate synthase-like"/>
    <property type="match status" value="1"/>
</dbReference>
<dbReference type="Pfam" id="PF02373">
    <property type="entry name" value="JmjC"/>
    <property type="match status" value="1"/>
</dbReference>
<dbReference type="AlphaFoldDB" id="A0A7S1BQH8"/>
<organism evidence="3">
    <name type="scientific">Corethron hystrix</name>
    <dbReference type="NCBI Taxonomy" id="216773"/>
    <lineage>
        <taxon>Eukaryota</taxon>
        <taxon>Sar</taxon>
        <taxon>Stramenopiles</taxon>
        <taxon>Ochrophyta</taxon>
        <taxon>Bacillariophyta</taxon>
        <taxon>Coscinodiscophyceae</taxon>
        <taxon>Corethrophycidae</taxon>
        <taxon>Corethrales</taxon>
        <taxon>Corethraceae</taxon>
        <taxon>Corethron</taxon>
    </lineage>
</organism>
<dbReference type="GO" id="GO:0000785">
    <property type="term" value="C:chromatin"/>
    <property type="evidence" value="ECO:0007669"/>
    <property type="project" value="TreeGrafter"/>
</dbReference>
<dbReference type="Gene3D" id="2.60.120.650">
    <property type="entry name" value="Cupin"/>
    <property type="match status" value="1"/>
</dbReference>
<dbReference type="InterPro" id="IPR003347">
    <property type="entry name" value="JmjC_dom"/>
</dbReference>
<feature type="compositionally biased region" description="Basic residues" evidence="1">
    <location>
        <begin position="178"/>
        <end position="187"/>
    </location>
</feature>
<dbReference type="EMBL" id="HBFR01030282">
    <property type="protein sequence ID" value="CAD8894791.1"/>
    <property type="molecule type" value="Transcribed_RNA"/>
</dbReference>
<dbReference type="PANTHER" id="PTHR10694:SF7">
    <property type="entry name" value="[HISTONE H3]-TRIMETHYL-L-LYSINE(9) DEMETHYLASE"/>
    <property type="match status" value="1"/>
</dbReference>
<evidence type="ECO:0000256" key="1">
    <source>
        <dbReference type="SAM" id="MobiDB-lite"/>
    </source>
</evidence>
<dbReference type="InterPro" id="IPR004092">
    <property type="entry name" value="Mbt"/>
</dbReference>
<feature type="domain" description="JmjC" evidence="2">
    <location>
        <begin position="440"/>
        <end position="613"/>
    </location>
</feature>
<dbReference type="GO" id="GO:0005634">
    <property type="term" value="C:nucleus"/>
    <property type="evidence" value="ECO:0007669"/>
    <property type="project" value="InterPro"/>
</dbReference>
<reference evidence="3" key="1">
    <citation type="submission" date="2021-01" db="EMBL/GenBank/DDBJ databases">
        <authorList>
            <person name="Corre E."/>
            <person name="Pelletier E."/>
            <person name="Niang G."/>
            <person name="Scheremetjew M."/>
            <person name="Finn R."/>
            <person name="Kale V."/>
            <person name="Holt S."/>
            <person name="Cochrane G."/>
            <person name="Meng A."/>
            <person name="Brown T."/>
            <person name="Cohen L."/>
        </authorList>
    </citation>
    <scope>NUCLEOTIDE SEQUENCE</scope>
    <source>
        <strain evidence="3">308</strain>
    </source>
</reference>
<protein>
    <recommendedName>
        <fullName evidence="2">JmjC domain-containing protein</fullName>
    </recommendedName>
</protein>
<name>A0A7S1BQH8_9STRA</name>
<dbReference type="SUPFAM" id="SSF63748">
    <property type="entry name" value="Tudor/PWWP/MBT"/>
    <property type="match status" value="1"/>
</dbReference>
<dbReference type="GO" id="GO:0032454">
    <property type="term" value="F:histone H3K9 demethylase activity"/>
    <property type="evidence" value="ECO:0007669"/>
    <property type="project" value="TreeGrafter"/>
</dbReference>
<dbReference type="GO" id="GO:0006355">
    <property type="term" value="P:regulation of DNA-templated transcription"/>
    <property type="evidence" value="ECO:0007669"/>
    <property type="project" value="InterPro"/>
</dbReference>
<dbReference type="PROSITE" id="PS51184">
    <property type="entry name" value="JMJC"/>
    <property type="match status" value="1"/>
</dbReference>
<gene>
    <name evidence="3" type="ORF">CHYS00102_LOCUS22005</name>
</gene>
<dbReference type="Pfam" id="PF02820">
    <property type="entry name" value="MBT"/>
    <property type="match status" value="1"/>
</dbReference>